<dbReference type="AlphaFoldDB" id="A0A417XYV9"/>
<feature type="chain" id="PRO_5019519447" description="DUF5642 domain-containing protein" evidence="2">
    <location>
        <begin position="20"/>
        <end position="250"/>
    </location>
</feature>
<dbReference type="EMBL" id="QXGH01000023">
    <property type="protein sequence ID" value="RHW25558.1"/>
    <property type="molecule type" value="Genomic_DNA"/>
</dbReference>
<organism evidence="3 4">
    <name type="scientific">Nocardioides immobilis</name>
    <dbReference type="NCBI Taxonomy" id="2049295"/>
    <lineage>
        <taxon>Bacteria</taxon>
        <taxon>Bacillati</taxon>
        <taxon>Actinomycetota</taxon>
        <taxon>Actinomycetes</taxon>
        <taxon>Propionibacteriales</taxon>
        <taxon>Nocardioidaceae</taxon>
        <taxon>Nocardioides</taxon>
    </lineage>
</organism>
<evidence type="ECO:0000313" key="3">
    <source>
        <dbReference type="EMBL" id="RHW25558.1"/>
    </source>
</evidence>
<accession>A0A417XYV9</accession>
<feature type="compositionally biased region" description="Acidic residues" evidence="1">
    <location>
        <begin position="23"/>
        <end position="37"/>
    </location>
</feature>
<evidence type="ECO:0000256" key="2">
    <source>
        <dbReference type="SAM" id="SignalP"/>
    </source>
</evidence>
<dbReference type="Proteomes" id="UP000283644">
    <property type="component" value="Unassembled WGS sequence"/>
</dbReference>
<reference evidence="3 4" key="1">
    <citation type="submission" date="2018-09" db="EMBL/GenBank/DDBJ databases">
        <title>Genome sequencing of Nocardioides immobilis CCTCC AB 2017083 for comparison to Nocardioides silvaticus.</title>
        <authorList>
            <person name="Li C."/>
            <person name="Wang G."/>
        </authorList>
    </citation>
    <scope>NUCLEOTIDE SEQUENCE [LARGE SCALE GENOMIC DNA]</scope>
    <source>
        <strain evidence="3 4">CCTCC AB 2017083</strain>
    </source>
</reference>
<feature type="signal peptide" evidence="2">
    <location>
        <begin position="1"/>
        <end position="19"/>
    </location>
</feature>
<gene>
    <name evidence="3" type="ORF">D0Z08_18810</name>
</gene>
<evidence type="ECO:0000313" key="4">
    <source>
        <dbReference type="Proteomes" id="UP000283644"/>
    </source>
</evidence>
<feature type="region of interest" description="Disordered" evidence="1">
    <location>
        <begin position="22"/>
        <end position="71"/>
    </location>
</feature>
<keyword evidence="2" id="KW-0732">Signal</keyword>
<keyword evidence="4" id="KW-1185">Reference proteome</keyword>
<proteinExistence type="predicted"/>
<comment type="caution">
    <text evidence="3">The sequence shown here is derived from an EMBL/GenBank/DDBJ whole genome shotgun (WGS) entry which is preliminary data.</text>
</comment>
<evidence type="ECO:0000256" key="1">
    <source>
        <dbReference type="SAM" id="MobiDB-lite"/>
    </source>
</evidence>
<name>A0A417XYV9_9ACTN</name>
<dbReference type="PROSITE" id="PS51257">
    <property type="entry name" value="PROKAR_LIPOPROTEIN"/>
    <property type="match status" value="1"/>
</dbReference>
<evidence type="ECO:0008006" key="5">
    <source>
        <dbReference type="Google" id="ProtNLM"/>
    </source>
</evidence>
<sequence>MRTPRIAVVATLLTLTLLAACGGEDDDKDSGSDDDPTTEATSETTTSESPTESTSPTETVETSVTPMDPTGDITQEQVEAALLTPEEVAPGLVLGSWTNEDSPPPCDQSATPVDVQIPPSVEAGVEINTADGNASMEEEIAIYATEEEASQAFTIGSAGLDCTTATAEDGSTATIGQPTDVTAEVNGASGIGTSTSWDITGEGFSGVLVATLAGRIVMANTFVVADGADTSTLPTPIEIATTAFAKALAN</sequence>
<dbReference type="RefSeq" id="WP_118926797.1">
    <property type="nucleotide sequence ID" value="NZ_QXGH01000023.1"/>
</dbReference>
<dbReference type="OrthoDB" id="9853134at2"/>
<protein>
    <recommendedName>
        <fullName evidence="5">DUF5642 domain-containing protein</fullName>
    </recommendedName>
</protein>
<feature type="compositionally biased region" description="Low complexity" evidence="1">
    <location>
        <begin position="38"/>
        <end position="66"/>
    </location>
</feature>